<organism evidence="1 2">
    <name type="scientific">Lactobacillus jensenii</name>
    <dbReference type="NCBI Taxonomy" id="109790"/>
    <lineage>
        <taxon>Bacteria</taxon>
        <taxon>Bacillati</taxon>
        <taxon>Bacillota</taxon>
        <taxon>Bacilli</taxon>
        <taxon>Lactobacillales</taxon>
        <taxon>Lactobacillaceae</taxon>
        <taxon>Lactobacillus</taxon>
    </lineage>
</organism>
<sequence length="157" mass="18105">MRSVAVVTLFPEVDTEKTAKKVKQFLRGDFIRAIRLSGYDLNSLSSPKLSLAPARGAMGNVIERQIIRSLEAKTIVQAVHESIFRCTSTSRQILIGIYIEEKPIFQVSRLVQYQHTQFDVMHRRALNEFADRFEYWQGMLCVKDPEDLHVYRGESVE</sequence>
<protein>
    <submittedName>
        <fullName evidence="1">ArpU family transcriptional regulator</fullName>
    </submittedName>
</protein>
<evidence type="ECO:0000313" key="1">
    <source>
        <dbReference type="EMBL" id="KAA9322960.1"/>
    </source>
</evidence>
<evidence type="ECO:0000313" key="2">
    <source>
        <dbReference type="Proteomes" id="UP000327236"/>
    </source>
</evidence>
<dbReference type="Proteomes" id="UP000327236">
    <property type="component" value="Unassembled WGS sequence"/>
</dbReference>
<comment type="caution">
    <text evidence="1">The sequence shown here is derived from an EMBL/GenBank/DDBJ whole genome shotgun (WGS) entry which is preliminary data.</text>
</comment>
<dbReference type="AlphaFoldDB" id="A0A5N1IHP9"/>
<dbReference type="InterPro" id="IPR006524">
    <property type="entry name" value="ArpU-like"/>
</dbReference>
<dbReference type="OrthoDB" id="2316628at2"/>
<dbReference type="EMBL" id="VYWW01000013">
    <property type="protein sequence ID" value="KAA9322960.1"/>
    <property type="molecule type" value="Genomic_DNA"/>
</dbReference>
<proteinExistence type="predicted"/>
<name>A0A5N1IHP9_LACJE</name>
<reference evidence="1 2" key="1">
    <citation type="submission" date="2019-09" db="EMBL/GenBank/DDBJ databases">
        <title>Draft genome sequence assemblies of isolates from the urinary tract.</title>
        <authorList>
            <person name="Mores C.R."/>
            <person name="Putonti C."/>
            <person name="Wolfe A.J."/>
        </authorList>
    </citation>
    <scope>NUCLEOTIDE SEQUENCE [LARGE SCALE GENOMIC DNA]</scope>
    <source>
        <strain evidence="1 2">UMB246</strain>
    </source>
</reference>
<accession>A0A5N1IHP9</accession>
<dbReference type="RefSeq" id="WP_034535678.1">
    <property type="nucleotide sequence ID" value="NZ_JAKHNV010000006.1"/>
</dbReference>
<dbReference type="NCBIfam" id="TIGR01637">
    <property type="entry name" value="phage_arpU"/>
    <property type="match status" value="1"/>
</dbReference>
<gene>
    <name evidence="1" type="ORF">F6H94_04180</name>
</gene>